<name>A0ABQ9HZK3_9NEOP</name>
<accession>A0ABQ9HZK3</accession>
<reference evidence="1 2" key="1">
    <citation type="submission" date="2023-02" db="EMBL/GenBank/DDBJ databases">
        <title>LHISI_Scaffold_Assembly.</title>
        <authorList>
            <person name="Stuart O.P."/>
            <person name="Cleave R."/>
            <person name="Magrath M.J.L."/>
            <person name="Mikheyev A.S."/>
        </authorList>
    </citation>
    <scope>NUCLEOTIDE SEQUENCE [LARGE SCALE GENOMIC DNA]</scope>
    <source>
        <strain evidence="1">Daus_M_001</strain>
        <tissue evidence="1">Leg muscle</tissue>
    </source>
</reference>
<evidence type="ECO:0000313" key="2">
    <source>
        <dbReference type="Proteomes" id="UP001159363"/>
    </source>
</evidence>
<comment type="caution">
    <text evidence="1">The sequence shown here is derived from an EMBL/GenBank/DDBJ whole genome shotgun (WGS) entry which is preliminary data.</text>
</comment>
<organism evidence="1 2">
    <name type="scientific">Dryococelus australis</name>
    <dbReference type="NCBI Taxonomy" id="614101"/>
    <lineage>
        <taxon>Eukaryota</taxon>
        <taxon>Metazoa</taxon>
        <taxon>Ecdysozoa</taxon>
        <taxon>Arthropoda</taxon>
        <taxon>Hexapoda</taxon>
        <taxon>Insecta</taxon>
        <taxon>Pterygota</taxon>
        <taxon>Neoptera</taxon>
        <taxon>Polyneoptera</taxon>
        <taxon>Phasmatodea</taxon>
        <taxon>Verophasmatodea</taxon>
        <taxon>Anareolatae</taxon>
        <taxon>Phasmatidae</taxon>
        <taxon>Eurycanthinae</taxon>
        <taxon>Dryococelus</taxon>
    </lineage>
</organism>
<gene>
    <name evidence="1" type="ORF">PR048_009035</name>
</gene>
<protein>
    <recommendedName>
        <fullName evidence="3">Chromo domain-containing protein</fullName>
    </recommendedName>
</protein>
<dbReference type="Proteomes" id="UP001159363">
    <property type="component" value="Chromosome 3"/>
</dbReference>
<dbReference type="EMBL" id="JARBHB010000003">
    <property type="protein sequence ID" value="KAJ8889536.1"/>
    <property type="molecule type" value="Genomic_DNA"/>
</dbReference>
<evidence type="ECO:0008006" key="3">
    <source>
        <dbReference type="Google" id="ProtNLM"/>
    </source>
</evidence>
<sequence>MNILFRRCWRSASGFHSEKILKTKYPHNYLIENVLHLKGNKVLACWLGFDSGQDTWLSKSDITGKKCYLHPTHRVHHPEMEKLGSDNVVGSSLIPSKCNGEERNAEIHELLQEHYNIVVESVGDIIIQRLRGHQ</sequence>
<keyword evidence="2" id="KW-1185">Reference proteome</keyword>
<proteinExistence type="predicted"/>
<evidence type="ECO:0000313" key="1">
    <source>
        <dbReference type="EMBL" id="KAJ8889536.1"/>
    </source>
</evidence>